<evidence type="ECO:0000313" key="3">
    <source>
        <dbReference type="EMBL" id="RAW17094.1"/>
    </source>
</evidence>
<dbReference type="PANTHER" id="PTHR21064:SF6">
    <property type="entry name" value="AMINOGLYCOSIDE PHOSPHOTRANSFERASE DOMAIN-CONTAINING PROTEIN"/>
    <property type="match status" value="1"/>
</dbReference>
<dbReference type="GO" id="GO:0019202">
    <property type="term" value="F:amino acid kinase activity"/>
    <property type="evidence" value="ECO:0007669"/>
    <property type="project" value="TreeGrafter"/>
</dbReference>
<name>A0A329QXC7_9BACL</name>
<gene>
    <name evidence="3" type="ORF">DC345_08335</name>
</gene>
<reference evidence="3 4" key="1">
    <citation type="submission" date="2018-04" db="EMBL/GenBank/DDBJ databases">
        <title>Paenibacillus taichungensis Genome sequencing and assembly.</title>
        <authorList>
            <person name="Xu J."/>
            <person name="Rensing C."/>
            <person name="Mazhar H.S."/>
        </authorList>
    </citation>
    <scope>NUCLEOTIDE SEQUENCE [LARGE SCALE GENOMIC DNA]</scope>
    <source>
        <strain evidence="3 4">NC1</strain>
    </source>
</reference>
<dbReference type="SUPFAM" id="SSF56112">
    <property type="entry name" value="Protein kinase-like (PK-like)"/>
    <property type="match status" value="1"/>
</dbReference>
<dbReference type="InterPro" id="IPR002575">
    <property type="entry name" value="Aminoglycoside_PTrfase"/>
</dbReference>
<evidence type="ECO:0000313" key="4">
    <source>
        <dbReference type="Proteomes" id="UP000250642"/>
    </source>
</evidence>
<comment type="caution">
    <text evidence="3">The sequence shown here is derived from an EMBL/GenBank/DDBJ whole genome shotgun (WGS) entry which is preliminary data.</text>
</comment>
<feature type="domain" description="Aminoglycoside phosphotransferase" evidence="2">
    <location>
        <begin position="34"/>
        <end position="268"/>
    </location>
</feature>
<dbReference type="Proteomes" id="UP000250642">
    <property type="component" value="Unassembled WGS sequence"/>
</dbReference>
<accession>A0A329QXC7</accession>
<dbReference type="PANTHER" id="PTHR21064">
    <property type="entry name" value="AMINOGLYCOSIDE PHOSPHOTRANSFERASE DOMAIN-CONTAINING PROTEIN-RELATED"/>
    <property type="match status" value="1"/>
</dbReference>
<dbReference type="RefSeq" id="WP_113052682.1">
    <property type="nucleotide sequence ID" value="NZ_QEVW01000005.1"/>
</dbReference>
<evidence type="ECO:0000259" key="2">
    <source>
        <dbReference type="Pfam" id="PF01636"/>
    </source>
</evidence>
<dbReference type="Pfam" id="PF01636">
    <property type="entry name" value="APH"/>
    <property type="match status" value="1"/>
</dbReference>
<dbReference type="InterPro" id="IPR011009">
    <property type="entry name" value="Kinase-like_dom_sf"/>
</dbReference>
<comment type="similarity">
    <text evidence="1">Belongs to the pseudomonas-type ThrB family.</text>
</comment>
<dbReference type="Gene3D" id="3.30.200.20">
    <property type="entry name" value="Phosphorylase Kinase, domain 1"/>
    <property type="match status" value="1"/>
</dbReference>
<organism evidence="3 4">
    <name type="scientific">Paenibacillus taichungensis</name>
    <dbReference type="NCBI Taxonomy" id="484184"/>
    <lineage>
        <taxon>Bacteria</taxon>
        <taxon>Bacillati</taxon>
        <taxon>Bacillota</taxon>
        <taxon>Bacilli</taxon>
        <taxon>Bacillales</taxon>
        <taxon>Paenibacillaceae</taxon>
        <taxon>Paenibacillus</taxon>
    </lineage>
</organism>
<keyword evidence="3" id="KW-0808">Transferase</keyword>
<evidence type="ECO:0000256" key="1">
    <source>
        <dbReference type="ARBA" id="ARBA00038240"/>
    </source>
</evidence>
<dbReference type="Gene3D" id="3.90.1200.10">
    <property type="match status" value="1"/>
</dbReference>
<sequence>MHIIDSGSLNDSEQQLISNVLSSYGVTSNWKAQRGKGGMNNSTFMVETGQECYVLRQYETHNDEMKIAFEHEVLSALSRSEFELDVPEPVSLPDDKDATFLAVQDRYSGRSKIVTLFHYREGHNPVWNTPEQLSGLGRAAGMLSSVMARLPLSLDPVYPPYYQIQEAYPLCSPEKLLQLCTSPPDTLMACADDLQKLKVALPDLFNMLRGMEDLPHQLVHGDLNASNVLADSQDIICAILDFEFATWDLRVMELAVPMSDLLTMDKEQAWMWEALAGLIQGFRQHVNLEPEELSVIPALILLRSLDVVMHFISRLFEGTDEPEVAVQQIRKLRERVDWMNGNEERLRELLI</sequence>
<dbReference type="EMBL" id="QEVW01000005">
    <property type="protein sequence ID" value="RAW17094.1"/>
    <property type="molecule type" value="Genomic_DNA"/>
</dbReference>
<proteinExistence type="inferred from homology"/>
<dbReference type="AlphaFoldDB" id="A0A329QXC7"/>
<protein>
    <submittedName>
        <fullName evidence="3">Aminoglycoside phosphotransferase</fullName>
    </submittedName>
</protein>
<dbReference type="InterPro" id="IPR050249">
    <property type="entry name" value="Pseudomonas-type_ThrB"/>
</dbReference>